<dbReference type="InterPro" id="IPR004252">
    <property type="entry name" value="Probable_transposase_24"/>
</dbReference>
<protein>
    <submittedName>
        <fullName evidence="3">Putative transposase-like protein</fullName>
    </submittedName>
</protein>
<organism evidence="3">
    <name type="scientific">Noccaea caerulescens</name>
    <name type="common">Alpine penny-cress</name>
    <name type="synonym">Thlaspi caerulescens</name>
    <dbReference type="NCBI Taxonomy" id="107243"/>
    <lineage>
        <taxon>Eukaryota</taxon>
        <taxon>Viridiplantae</taxon>
        <taxon>Streptophyta</taxon>
        <taxon>Embryophyta</taxon>
        <taxon>Tracheophyta</taxon>
        <taxon>Spermatophyta</taxon>
        <taxon>Magnoliopsida</taxon>
        <taxon>eudicotyledons</taxon>
        <taxon>Gunneridae</taxon>
        <taxon>Pentapetalae</taxon>
        <taxon>rosids</taxon>
        <taxon>malvids</taxon>
        <taxon>Brassicales</taxon>
        <taxon>Brassicaceae</taxon>
        <taxon>Coluteocarpeae</taxon>
        <taxon>Noccaea</taxon>
    </lineage>
</organism>
<sequence>MSGSYADFRGRGNHSPRGRSDSGTSTASPSASQLHESHGEAPALTMTVAELVQQPGREDHILLDPRRRGKSTWFGPSHNGISKSILKMCHSLIEHPRKTFSEMPFSEKDKWFRNFAQEFTWDHNITEIVRKAFDKEAAKQYSRHMNAWKMHWKRGKKGKPRGLDMGIYEKLIPYWENPDTEKTSITNSCNRMSDRDGKGSYVHNGGSTSHISTVDQMTKESGGVAPNHLQVLKRYHTNKKTGVIQDPVISEIVEKVTVEKMDLLTQLSQEDPSMEDLSRNQVNNLVLKAIPVKKKRRPGLGNIAEEDPATSFFADYSNDLLQQNEELKEKVTALEVSKAETEERLSSTQEELTSTKGTVLKMSEFMRSKWPDMPVF</sequence>
<proteinExistence type="predicted"/>
<feature type="coiled-coil region" evidence="1">
    <location>
        <begin position="317"/>
        <end position="351"/>
    </location>
</feature>
<gene>
    <name evidence="3" type="ORF">MP_TR10137_c0_g1_i1_g.30855</name>
</gene>
<accession>A0A1J3JS66</accession>
<evidence type="ECO:0000256" key="2">
    <source>
        <dbReference type="SAM" id="MobiDB-lite"/>
    </source>
</evidence>
<dbReference type="EMBL" id="GEVM01010575">
    <property type="protein sequence ID" value="JAU95363.1"/>
    <property type="molecule type" value="Transcribed_RNA"/>
</dbReference>
<feature type="region of interest" description="Disordered" evidence="2">
    <location>
        <begin position="1"/>
        <end position="40"/>
    </location>
</feature>
<dbReference type="Pfam" id="PF03004">
    <property type="entry name" value="Transposase_24"/>
    <property type="match status" value="1"/>
</dbReference>
<feature type="compositionally biased region" description="Polar residues" evidence="2">
    <location>
        <begin position="21"/>
        <end position="34"/>
    </location>
</feature>
<keyword evidence="1" id="KW-0175">Coiled coil</keyword>
<feature type="region of interest" description="Disordered" evidence="2">
    <location>
        <begin position="185"/>
        <end position="210"/>
    </location>
</feature>
<name>A0A1J3JS66_NOCCA</name>
<evidence type="ECO:0000256" key="1">
    <source>
        <dbReference type="SAM" id="Coils"/>
    </source>
</evidence>
<dbReference type="AlphaFoldDB" id="A0A1J3JS66"/>
<reference evidence="3" key="1">
    <citation type="submission" date="2016-07" db="EMBL/GenBank/DDBJ databases">
        <title>De novo transcriptome assembly of four accessions of the metal hyperaccumulator plant Noccaea caerulescens.</title>
        <authorList>
            <person name="Blande D."/>
            <person name="Halimaa P."/>
            <person name="Tervahauta A.I."/>
            <person name="Aarts M.G."/>
            <person name="Karenlampi S.O."/>
        </authorList>
    </citation>
    <scope>NUCLEOTIDE SEQUENCE</scope>
</reference>
<evidence type="ECO:0000313" key="3">
    <source>
        <dbReference type="EMBL" id="JAU95363.1"/>
    </source>
</evidence>